<evidence type="ECO:0000256" key="5">
    <source>
        <dbReference type="ARBA" id="ARBA00022692"/>
    </source>
</evidence>
<dbReference type="Gene3D" id="3.30.1360.200">
    <property type="match status" value="1"/>
</dbReference>
<dbReference type="Pfam" id="PF21760">
    <property type="entry name" value="SecD_1st"/>
    <property type="match status" value="1"/>
</dbReference>
<dbReference type="GO" id="GO:0043952">
    <property type="term" value="P:protein transport by the Sec complex"/>
    <property type="evidence" value="ECO:0007669"/>
    <property type="project" value="UniProtKB-UniRule"/>
</dbReference>
<dbReference type="NCBIfam" id="TIGR01129">
    <property type="entry name" value="secD"/>
    <property type="match status" value="1"/>
</dbReference>
<comment type="similarity">
    <text evidence="10">Belongs to the SecD/SecF family. SecD subfamily.</text>
</comment>
<reference evidence="14" key="1">
    <citation type="journal article" date="2020" name="mSystems">
        <title>Genome- and Community-Level Interaction Insights into Carbon Utilization and Element Cycling Functions of Hydrothermarchaeota in Hydrothermal Sediment.</title>
        <authorList>
            <person name="Zhou Z."/>
            <person name="Liu Y."/>
            <person name="Xu W."/>
            <person name="Pan J."/>
            <person name="Luo Z.H."/>
            <person name="Li M."/>
        </authorList>
    </citation>
    <scope>NUCLEOTIDE SEQUENCE [LARGE SCALE GENOMIC DNA]</scope>
    <source>
        <strain evidence="14">SpSt-456</strain>
    </source>
</reference>
<dbReference type="InterPro" id="IPR022813">
    <property type="entry name" value="SecD/SecF_arch_bac"/>
</dbReference>
<keyword evidence="4" id="KW-0997">Cell inner membrane</keyword>
<dbReference type="InterPro" id="IPR055344">
    <property type="entry name" value="SecD_SecF_C_bact"/>
</dbReference>
<dbReference type="GO" id="GO:0006605">
    <property type="term" value="P:protein targeting"/>
    <property type="evidence" value="ECO:0007669"/>
    <property type="project" value="UniProtKB-UniRule"/>
</dbReference>
<protein>
    <recommendedName>
        <fullName evidence="10">Protein translocase subunit SecD</fullName>
    </recommendedName>
</protein>
<proteinExistence type="inferred from homology"/>
<keyword evidence="9 10" id="KW-0472">Membrane</keyword>
<evidence type="ECO:0000256" key="8">
    <source>
        <dbReference type="ARBA" id="ARBA00023010"/>
    </source>
</evidence>
<evidence type="ECO:0000259" key="11">
    <source>
        <dbReference type="Pfam" id="PF02355"/>
    </source>
</evidence>
<dbReference type="InterPro" id="IPR005791">
    <property type="entry name" value="SecD"/>
</dbReference>
<keyword evidence="7 10" id="KW-1133">Transmembrane helix</keyword>
<evidence type="ECO:0000259" key="13">
    <source>
        <dbReference type="Pfam" id="PF22599"/>
    </source>
</evidence>
<evidence type="ECO:0000256" key="9">
    <source>
        <dbReference type="ARBA" id="ARBA00023136"/>
    </source>
</evidence>
<dbReference type="EMBL" id="DSTK01000016">
    <property type="protein sequence ID" value="HFK96849.1"/>
    <property type="molecule type" value="Genomic_DNA"/>
</dbReference>
<name>A0A832EIW3_9BACT</name>
<keyword evidence="6 10" id="KW-0653">Protein transport</keyword>
<feature type="transmembrane region" description="Helical" evidence="10">
    <location>
        <begin position="493"/>
        <end position="517"/>
    </location>
</feature>
<feature type="domain" description="Protein export membrane protein SecD/SecF C-terminal" evidence="11">
    <location>
        <begin position="352"/>
        <end position="516"/>
    </location>
</feature>
<dbReference type="GO" id="GO:0015450">
    <property type="term" value="F:protein-transporting ATPase activity"/>
    <property type="evidence" value="ECO:0007669"/>
    <property type="project" value="InterPro"/>
</dbReference>
<evidence type="ECO:0000256" key="7">
    <source>
        <dbReference type="ARBA" id="ARBA00022989"/>
    </source>
</evidence>
<feature type="transmembrane region" description="Helical" evidence="10">
    <location>
        <begin position="394"/>
        <end position="414"/>
    </location>
</feature>
<dbReference type="Pfam" id="PF22599">
    <property type="entry name" value="SecDF_P1_head"/>
    <property type="match status" value="1"/>
</dbReference>
<feature type="domain" description="SecDF P1 head subdomain" evidence="13">
    <location>
        <begin position="244"/>
        <end position="348"/>
    </location>
</feature>
<gene>
    <name evidence="10 14" type="primary">secD</name>
    <name evidence="14" type="ORF">ENS06_05930</name>
</gene>
<dbReference type="PRINTS" id="PR00702">
    <property type="entry name" value="ACRIFLAVINRP"/>
</dbReference>
<keyword evidence="3 10" id="KW-1003">Cell membrane</keyword>
<dbReference type="PANTHER" id="PTHR30081">
    <property type="entry name" value="PROTEIN-EXPORT MEMBRANE PROTEIN SEC"/>
    <property type="match status" value="1"/>
</dbReference>
<dbReference type="AlphaFoldDB" id="A0A832EIW3"/>
<evidence type="ECO:0000256" key="10">
    <source>
        <dbReference type="HAMAP-Rule" id="MF_01463"/>
    </source>
</evidence>
<feature type="domain" description="Protein translocase subunit SecDF P1" evidence="12">
    <location>
        <begin position="153"/>
        <end position="211"/>
    </location>
</feature>
<comment type="caution">
    <text evidence="10">Lacks conserved residue(s) required for the propagation of feature annotation.</text>
</comment>
<dbReference type="InterPro" id="IPR054384">
    <property type="entry name" value="SecDF_P1_head"/>
</dbReference>
<keyword evidence="8 10" id="KW-0811">Translocation</keyword>
<organism evidence="14">
    <name type="scientific">Desulfacinum infernum</name>
    <dbReference type="NCBI Taxonomy" id="35837"/>
    <lineage>
        <taxon>Bacteria</taxon>
        <taxon>Pseudomonadati</taxon>
        <taxon>Thermodesulfobacteriota</taxon>
        <taxon>Syntrophobacteria</taxon>
        <taxon>Syntrophobacterales</taxon>
        <taxon>Syntrophobacteraceae</taxon>
        <taxon>Desulfacinum</taxon>
    </lineage>
</organism>
<dbReference type="HAMAP" id="MF_01463_B">
    <property type="entry name" value="SecD_B"/>
    <property type="match status" value="1"/>
</dbReference>
<dbReference type="InterPro" id="IPR001036">
    <property type="entry name" value="Acrflvin-R"/>
</dbReference>
<evidence type="ECO:0000256" key="1">
    <source>
        <dbReference type="ARBA" id="ARBA00004651"/>
    </source>
</evidence>
<dbReference type="Pfam" id="PF02355">
    <property type="entry name" value="SecD_SecF_C"/>
    <property type="match status" value="1"/>
</dbReference>
<dbReference type="Gene3D" id="3.30.70.3400">
    <property type="match status" value="2"/>
</dbReference>
<evidence type="ECO:0000313" key="14">
    <source>
        <dbReference type="EMBL" id="HFK96849.1"/>
    </source>
</evidence>
<keyword evidence="2 10" id="KW-0813">Transport</keyword>
<keyword evidence="5 10" id="KW-0812">Transmembrane</keyword>
<dbReference type="NCBIfam" id="TIGR00916">
    <property type="entry name" value="2A0604s01"/>
    <property type="match status" value="1"/>
</dbReference>
<dbReference type="FunFam" id="1.20.1640.10:FF:000004">
    <property type="entry name" value="Protein translocase subunit SecD"/>
    <property type="match status" value="1"/>
</dbReference>
<evidence type="ECO:0000256" key="3">
    <source>
        <dbReference type="ARBA" id="ARBA00022475"/>
    </source>
</evidence>
<sequence>MKGLKWRAILIAVVLVAAVVYLLPSLNVPLPAWWHGTLPDDKIHLGLDLQGGMHLVLEVQADEAVKTTLDRLIDEVKEVLRKEKIGFRSIERNQAGHLVIQLPDGSRRDRLREVLEKEFPIVEWVEAAETSDGFRAVCRMKDKEAAHIRQLAVSQALETIRNRIDQFGVSEPDIRPQGENRILIQLPGIKDPKRALDLIGKTAILEFRLVAEGVDPHTDPAALPAGVKVYPMRRFDPSTGRTVEGKIALKDRTLLTGEYITNANVRIDSQYNTPYVALEFDPQGARIFERITGENVKKQLAILLDGVVYSAPVIQEKISGGRASITGSFTMEEARDLAIVLRAGALPAPVVILEERTVGPSLGADSIRKGFLSMVVGSVAVVLFMILYYRFSGVIADVALILNVILIMAGLAAFQATLTLPGIAGIILTIGMAVDANVLIFERIREEMRMGKTPKAALDAGYARATLTILDANITTLIAALVMFQFGTGPVKGFAVTLSIGIIASLFTAIVVTRLIFDYLFVERRMRTLSI</sequence>
<dbReference type="GO" id="GO:0005886">
    <property type="term" value="C:plasma membrane"/>
    <property type="evidence" value="ECO:0007669"/>
    <property type="project" value="UniProtKB-SubCell"/>
</dbReference>
<dbReference type="Gene3D" id="1.20.1640.10">
    <property type="entry name" value="Multidrug efflux transporter AcrB transmembrane domain"/>
    <property type="match status" value="1"/>
</dbReference>
<comment type="function">
    <text evidence="10">Part of the Sec protein translocase complex. Interacts with the SecYEG preprotein conducting channel. SecDF uses the proton motive force (PMF) to complete protein translocation after the ATP-dependent function of SecA.</text>
</comment>
<evidence type="ECO:0000256" key="6">
    <source>
        <dbReference type="ARBA" id="ARBA00022927"/>
    </source>
</evidence>
<dbReference type="Pfam" id="PF07549">
    <property type="entry name" value="Sec_GG"/>
    <property type="match status" value="1"/>
</dbReference>
<dbReference type="InterPro" id="IPR022646">
    <property type="entry name" value="SecD/SecF_CS"/>
</dbReference>
<evidence type="ECO:0000256" key="2">
    <source>
        <dbReference type="ARBA" id="ARBA00022448"/>
    </source>
</evidence>
<feature type="transmembrane region" description="Helical" evidence="10">
    <location>
        <begin position="370"/>
        <end position="389"/>
    </location>
</feature>
<dbReference type="PANTHER" id="PTHR30081:SF1">
    <property type="entry name" value="PROTEIN TRANSLOCASE SUBUNIT SECD"/>
    <property type="match status" value="1"/>
</dbReference>
<dbReference type="FunFam" id="3.30.1360.200:FF:000002">
    <property type="entry name" value="Preprotein translocase subunit SecD"/>
    <property type="match status" value="1"/>
</dbReference>
<comment type="subunit">
    <text evidence="10">Forms a complex with SecF. Part of the essential Sec protein translocation apparatus which comprises SecA, SecYEG and auxiliary proteins SecDF. Other proteins may also be involved.</text>
</comment>
<dbReference type="SUPFAM" id="SSF82866">
    <property type="entry name" value="Multidrug efflux transporter AcrB transmembrane domain"/>
    <property type="match status" value="1"/>
</dbReference>
<evidence type="ECO:0000259" key="12">
    <source>
        <dbReference type="Pfam" id="PF21760"/>
    </source>
</evidence>
<feature type="transmembrane region" description="Helical" evidence="10">
    <location>
        <begin position="420"/>
        <end position="441"/>
    </location>
</feature>
<dbReference type="InterPro" id="IPR048631">
    <property type="entry name" value="SecD_1st"/>
</dbReference>
<feature type="transmembrane region" description="Helical" evidence="10">
    <location>
        <begin position="462"/>
        <end position="487"/>
    </location>
</feature>
<comment type="subcellular location">
    <subcellularLocation>
        <location evidence="1 10">Cell membrane</location>
        <topology evidence="1 10">Multi-pass membrane protein</topology>
    </subcellularLocation>
</comment>
<dbReference type="GO" id="GO:0065002">
    <property type="term" value="P:intracellular protein transmembrane transport"/>
    <property type="evidence" value="ECO:0007669"/>
    <property type="project" value="UniProtKB-UniRule"/>
</dbReference>
<comment type="caution">
    <text evidence="14">The sequence shown here is derived from an EMBL/GenBank/DDBJ whole genome shotgun (WGS) entry which is preliminary data.</text>
</comment>
<dbReference type="InterPro" id="IPR048634">
    <property type="entry name" value="SecD_SecF_C"/>
</dbReference>
<evidence type="ECO:0000256" key="4">
    <source>
        <dbReference type="ARBA" id="ARBA00022519"/>
    </source>
</evidence>
<accession>A0A832EIW3</accession>